<protein>
    <submittedName>
        <fullName evidence="1">Uncharacterized protein</fullName>
    </submittedName>
</protein>
<organism evidence="1 2">
    <name type="scientific">Lasiosphaeria ovina</name>
    <dbReference type="NCBI Taxonomy" id="92902"/>
    <lineage>
        <taxon>Eukaryota</taxon>
        <taxon>Fungi</taxon>
        <taxon>Dikarya</taxon>
        <taxon>Ascomycota</taxon>
        <taxon>Pezizomycotina</taxon>
        <taxon>Sordariomycetes</taxon>
        <taxon>Sordariomycetidae</taxon>
        <taxon>Sordariales</taxon>
        <taxon>Lasiosphaeriaceae</taxon>
        <taxon>Lasiosphaeria</taxon>
    </lineage>
</organism>
<evidence type="ECO:0000313" key="1">
    <source>
        <dbReference type="EMBL" id="KAK3376542.1"/>
    </source>
</evidence>
<name>A0AAE0NA84_9PEZI</name>
<keyword evidence="2" id="KW-1185">Reference proteome</keyword>
<comment type="caution">
    <text evidence="1">The sequence shown here is derived from an EMBL/GenBank/DDBJ whole genome shotgun (WGS) entry which is preliminary data.</text>
</comment>
<dbReference type="AlphaFoldDB" id="A0AAE0NA84"/>
<proteinExistence type="predicted"/>
<dbReference type="EMBL" id="JAULSN010000003">
    <property type="protein sequence ID" value="KAK3376542.1"/>
    <property type="molecule type" value="Genomic_DNA"/>
</dbReference>
<gene>
    <name evidence="1" type="ORF">B0T24DRAFT_592207</name>
</gene>
<reference evidence="1" key="2">
    <citation type="submission" date="2023-06" db="EMBL/GenBank/DDBJ databases">
        <authorList>
            <consortium name="Lawrence Berkeley National Laboratory"/>
            <person name="Haridas S."/>
            <person name="Hensen N."/>
            <person name="Bonometti L."/>
            <person name="Westerberg I."/>
            <person name="Brannstrom I.O."/>
            <person name="Guillou S."/>
            <person name="Cros-Aarteil S."/>
            <person name="Calhoun S."/>
            <person name="Kuo A."/>
            <person name="Mondo S."/>
            <person name="Pangilinan J."/>
            <person name="Riley R."/>
            <person name="Labutti K."/>
            <person name="Andreopoulos B."/>
            <person name="Lipzen A."/>
            <person name="Chen C."/>
            <person name="Yanf M."/>
            <person name="Daum C."/>
            <person name="Ng V."/>
            <person name="Clum A."/>
            <person name="Steindorff A."/>
            <person name="Ohm R."/>
            <person name="Martin F."/>
            <person name="Silar P."/>
            <person name="Natvig D."/>
            <person name="Lalanne C."/>
            <person name="Gautier V."/>
            <person name="Ament-Velasquez S.L."/>
            <person name="Kruys A."/>
            <person name="Hutchinson M.I."/>
            <person name="Powell A.J."/>
            <person name="Barry K."/>
            <person name="Miller A.N."/>
            <person name="Grigoriev I.V."/>
            <person name="Debuchy R."/>
            <person name="Gladieux P."/>
            <person name="Thoren M.H."/>
            <person name="Johannesson H."/>
        </authorList>
    </citation>
    <scope>NUCLEOTIDE SEQUENCE</scope>
    <source>
        <strain evidence="1">CBS 958.72</strain>
    </source>
</reference>
<evidence type="ECO:0000313" key="2">
    <source>
        <dbReference type="Proteomes" id="UP001287356"/>
    </source>
</evidence>
<accession>A0AAE0NA84</accession>
<reference evidence="1" key="1">
    <citation type="journal article" date="2023" name="Mol. Phylogenet. Evol.">
        <title>Genome-scale phylogeny and comparative genomics of the fungal order Sordariales.</title>
        <authorList>
            <person name="Hensen N."/>
            <person name="Bonometti L."/>
            <person name="Westerberg I."/>
            <person name="Brannstrom I.O."/>
            <person name="Guillou S."/>
            <person name="Cros-Aarteil S."/>
            <person name="Calhoun S."/>
            <person name="Haridas S."/>
            <person name="Kuo A."/>
            <person name="Mondo S."/>
            <person name="Pangilinan J."/>
            <person name="Riley R."/>
            <person name="LaButti K."/>
            <person name="Andreopoulos B."/>
            <person name="Lipzen A."/>
            <person name="Chen C."/>
            <person name="Yan M."/>
            <person name="Daum C."/>
            <person name="Ng V."/>
            <person name="Clum A."/>
            <person name="Steindorff A."/>
            <person name="Ohm R.A."/>
            <person name="Martin F."/>
            <person name="Silar P."/>
            <person name="Natvig D.O."/>
            <person name="Lalanne C."/>
            <person name="Gautier V."/>
            <person name="Ament-Velasquez S.L."/>
            <person name="Kruys A."/>
            <person name="Hutchinson M.I."/>
            <person name="Powell A.J."/>
            <person name="Barry K."/>
            <person name="Miller A.N."/>
            <person name="Grigoriev I.V."/>
            <person name="Debuchy R."/>
            <person name="Gladieux P."/>
            <person name="Hiltunen Thoren M."/>
            <person name="Johannesson H."/>
        </authorList>
    </citation>
    <scope>NUCLEOTIDE SEQUENCE</scope>
    <source>
        <strain evidence="1">CBS 958.72</strain>
    </source>
</reference>
<sequence length="217" mass="23373">MCSTVSTLFGPPAAVCEQRRLLQALFMATQPRVALFPTPHSPTKPSASKRRLDSAAEDILNILRQARASEAHEQLAKQLDAAAGTAGGWTAALAERLVPAVEYALAYYRQGAGWDAVFVAAYHCSIAAVVQEFEHLVAHAEKYLLDIAVSAAVLELTALGILACLLPNVVRLLGFGGLGPPNSSSFAASWMAQHPGHVHRRAFVSFLKRLDMDWSQV</sequence>
<dbReference type="Proteomes" id="UP001287356">
    <property type="component" value="Unassembled WGS sequence"/>
</dbReference>